<dbReference type="AlphaFoldDB" id="A0A1M5KD94"/>
<evidence type="ECO:0000313" key="10">
    <source>
        <dbReference type="EMBL" id="SHG50715.1"/>
    </source>
</evidence>
<feature type="transmembrane region" description="Helical" evidence="6">
    <location>
        <begin position="362"/>
        <end position="380"/>
    </location>
</feature>
<feature type="domain" description="Thiol:disulfide interchange protein DsbD N-terminal" evidence="9">
    <location>
        <begin position="38"/>
        <end position="150"/>
    </location>
</feature>
<dbReference type="Pfam" id="PF11412">
    <property type="entry name" value="DsbD_N"/>
    <property type="match status" value="1"/>
</dbReference>
<reference evidence="11" key="1">
    <citation type="submission" date="2016-11" db="EMBL/GenBank/DDBJ databases">
        <authorList>
            <person name="Varghese N."/>
            <person name="Submissions S."/>
        </authorList>
    </citation>
    <scope>NUCLEOTIDE SEQUENCE [LARGE SCALE GENOMIC DNA]</scope>
    <source>
        <strain evidence="11">DSM 25330</strain>
    </source>
</reference>
<dbReference type="InterPro" id="IPR036929">
    <property type="entry name" value="DsbDN_sf"/>
</dbReference>
<evidence type="ECO:0000256" key="7">
    <source>
        <dbReference type="SAM" id="SignalP"/>
    </source>
</evidence>
<keyword evidence="2 6" id="KW-0812">Transmembrane</keyword>
<evidence type="ECO:0000256" key="2">
    <source>
        <dbReference type="ARBA" id="ARBA00022692"/>
    </source>
</evidence>
<organism evidence="10 11">
    <name type="scientific">Winogradskyella jejuensis</name>
    <dbReference type="NCBI Taxonomy" id="1089305"/>
    <lineage>
        <taxon>Bacteria</taxon>
        <taxon>Pseudomonadati</taxon>
        <taxon>Bacteroidota</taxon>
        <taxon>Flavobacteriia</taxon>
        <taxon>Flavobacteriales</taxon>
        <taxon>Flavobacteriaceae</taxon>
        <taxon>Winogradskyella</taxon>
    </lineage>
</organism>
<feature type="transmembrane region" description="Helical" evidence="6">
    <location>
        <begin position="238"/>
        <end position="257"/>
    </location>
</feature>
<dbReference type="Gene3D" id="2.60.40.1250">
    <property type="entry name" value="Thiol:disulfide interchange protein DsbD, N-terminal domain"/>
    <property type="match status" value="1"/>
</dbReference>
<dbReference type="Gene3D" id="3.40.30.10">
    <property type="entry name" value="Glutaredoxin"/>
    <property type="match status" value="1"/>
</dbReference>
<dbReference type="InterPro" id="IPR003834">
    <property type="entry name" value="Cyt_c_assmbl_TM_dom"/>
</dbReference>
<dbReference type="EMBL" id="FQWS01000001">
    <property type="protein sequence ID" value="SHG50715.1"/>
    <property type="molecule type" value="Genomic_DNA"/>
</dbReference>
<feature type="transmembrane region" description="Helical" evidence="6">
    <location>
        <begin position="197"/>
        <end position="217"/>
    </location>
</feature>
<dbReference type="Pfam" id="PF13899">
    <property type="entry name" value="Thioredoxin_7"/>
    <property type="match status" value="1"/>
</dbReference>
<evidence type="ECO:0000313" key="11">
    <source>
        <dbReference type="Proteomes" id="UP000184522"/>
    </source>
</evidence>
<accession>A0A1M5KD94</accession>
<name>A0A1M5KD94_9FLAO</name>
<dbReference type="GO" id="GO:0045454">
    <property type="term" value="P:cell redox homeostasis"/>
    <property type="evidence" value="ECO:0007669"/>
    <property type="project" value="TreeGrafter"/>
</dbReference>
<keyword evidence="3" id="KW-0201">Cytochrome c-type biogenesis</keyword>
<dbReference type="GO" id="GO:0016020">
    <property type="term" value="C:membrane"/>
    <property type="evidence" value="ECO:0007669"/>
    <property type="project" value="UniProtKB-SubCell"/>
</dbReference>
<dbReference type="Pfam" id="PF02683">
    <property type="entry name" value="DsbD_TM"/>
    <property type="match status" value="1"/>
</dbReference>
<dbReference type="OrthoDB" id="9811036at2"/>
<keyword evidence="5 6" id="KW-0472">Membrane</keyword>
<dbReference type="InterPro" id="IPR036249">
    <property type="entry name" value="Thioredoxin-like_sf"/>
</dbReference>
<keyword evidence="11" id="KW-1185">Reference proteome</keyword>
<feature type="domain" description="Cytochrome C biogenesis protein transmembrane" evidence="8">
    <location>
        <begin position="200"/>
        <end position="414"/>
    </location>
</feature>
<dbReference type="STRING" id="1089305.SAMN05444148_0297"/>
<keyword evidence="7" id="KW-0732">Signal</keyword>
<evidence type="ECO:0000259" key="8">
    <source>
        <dbReference type="Pfam" id="PF02683"/>
    </source>
</evidence>
<dbReference type="Proteomes" id="UP000184522">
    <property type="component" value="Unassembled WGS sequence"/>
</dbReference>
<evidence type="ECO:0000256" key="5">
    <source>
        <dbReference type="ARBA" id="ARBA00023136"/>
    </source>
</evidence>
<feature type="signal peptide" evidence="7">
    <location>
        <begin position="1"/>
        <end position="22"/>
    </location>
</feature>
<dbReference type="RefSeq" id="WP_073082044.1">
    <property type="nucleotide sequence ID" value="NZ_FQWS01000001.1"/>
</dbReference>
<evidence type="ECO:0000256" key="6">
    <source>
        <dbReference type="SAM" id="Phobius"/>
    </source>
</evidence>
<dbReference type="GO" id="GO:0017004">
    <property type="term" value="P:cytochrome complex assembly"/>
    <property type="evidence" value="ECO:0007669"/>
    <property type="project" value="UniProtKB-KW"/>
</dbReference>
<evidence type="ECO:0000259" key="9">
    <source>
        <dbReference type="Pfam" id="PF11412"/>
    </source>
</evidence>
<dbReference type="InterPro" id="IPR028250">
    <property type="entry name" value="DsbDN"/>
</dbReference>
<feature type="transmembrane region" description="Helical" evidence="6">
    <location>
        <begin position="429"/>
        <end position="446"/>
    </location>
</feature>
<gene>
    <name evidence="10" type="ORF">SAMN05444148_0297</name>
</gene>
<feature type="transmembrane region" description="Helical" evidence="6">
    <location>
        <begin position="319"/>
        <end position="342"/>
    </location>
</feature>
<evidence type="ECO:0000256" key="1">
    <source>
        <dbReference type="ARBA" id="ARBA00004141"/>
    </source>
</evidence>
<evidence type="ECO:0000256" key="3">
    <source>
        <dbReference type="ARBA" id="ARBA00022748"/>
    </source>
</evidence>
<proteinExistence type="predicted"/>
<feature type="transmembrane region" description="Helical" evidence="6">
    <location>
        <begin position="392"/>
        <end position="409"/>
    </location>
</feature>
<dbReference type="SUPFAM" id="SSF52833">
    <property type="entry name" value="Thioredoxin-like"/>
    <property type="match status" value="1"/>
</dbReference>
<comment type="subcellular location">
    <subcellularLocation>
        <location evidence="1">Membrane</location>
        <topology evidence="1">Multi-pass membrane protein</topology>
    </subcellularLocation>
</comment>
<protein>
    <submittedName>
        <fullName evidence="10">Thiol:disulfide interchange protein DsbD</fullName>
    </submittedName>
</protein>
<feature type="transmembrane region" description="Helical" evidence="6">
    <location>
        <begin position="467"/>
        <end position="483"/>
    </location>
</feature>
<dbReference type="PANTHER" id="PTHR32234">
    <property type="entry name" value="THIOL:DISULFIDE INTERCHANGE PROTEIN DSBD"/>
    <property type="match status" value="1"/>
</dbReference>
<dbReference type="PANTHER" id="PTHR32234:SF0">
    <property type="entry name" value="THIOL:DISULFIDE INTERCHANGE PROTEIN DSBD"/>
    <property type="match status" value="1"/>
</dbReference>
<evidence type="ECO:0000256" key="4">
    <source>
        <dbReference type="ARBA" id="ARBA00022989"/>
    </source>
</evidence>
<keyword evidence="4 6" id="KW-1133">Transmembrane helix</keyword>
<dbReference type="GO" id="GO:0015035">
    <property type="term" value="F:protein-disulfide reductase activity"/>
    <property type="evidence" value="ECO:0007669"/>
    <property type="project" value="TreeGrafter"/>
</dbReference>
<feature type="chain" id="PRO_5012996957" evidence="7">
    <location>
        <begin position="23"/>
        <end position="669"/>
    </location>
</feature>
<feature type="transmembrane region" description="Helical" evidence="6">
    <location>
        <begin position="277"/>
        <end position="298"/>
    </location>
</feature>
<sequence>MVAAKRFLITFLTLFFSIFGFSQNFNPASWDNKIEKISDSEYKIIMTVTVEDGYSIYSQYKVDKEGFAPETYFEFKNQEGNYTLIGKTTEPDAKIKYDPIFEEDVKKFQGSVSFTQKINLINPDFKQIEITAEYQTCNDERCILGDETFKLNLDGSEVINEVATIDERSKTLSEKLKLNITGWDKYEKQNIEEKSNFSIFILGFLGGLIALLTPCVFPMIPLTVSFFTKSSGDSKKGIFNSILYGFFIFLIYVLLSIPFHLLDSLDPGILNNISTNVTLNIIFFIIFIAFAFSFFGYYELTLPQSWSAAMDSRANKIGGFIGVFFMALTLAIVSFSCTGPILGTLLGSSLTADGGAVQLSMGMAGFGLALALPFTLFAMFPKWLNSLPKSGGWLNTVKVVLGFIELALALKFLSNADLVEHWGLLKREIFIGLWIIIGIGLILYLFGKIKFPHDGPLQKLGKGRITTAILFIAFVIYLIPGLTNTKYANLKLLSGFPPPMFYSLYEKNSECPLDLNCSKDWEEGLAKAKAENKPILLDFTGWACVNCRKMEEQVWSTSNVYNILSEKYVIISLYVDDKKELPQDRQFDFLRANGTVKQIETIGDKWATLQTVNFENNSQPYYVLLNHDLELLNVTNAYEPNAEAYFEWLEIGLRNFEKRKPESEFKFGN</sequence>